<evidence type="ECO:0000313" key="1">
    <source>
        <dbReference type="EMBL" id="CDX52966.1"/>
    </source>
</evidence>
<evidence type="ECO:0000313" key="2">
    <source>
        <dbReference type="Proteomes" id="UP000046122"/>
    </source>
</evidence>
<dbReference type="AlphaFoldDB" id="A0A090G613"/>
<dbReference type="Proteomes" id="UP000046122">
    <property type="component" value="Unassembled WGS sequence"/>
</dbReference>
<proteinExistence type="predicted"/>
<accession>A0A090G613</accession>
<sequence length="70" mass="7757">MLSCLSRCQYPNGDAAGAIFAFVVGEVNATLFLVGPGLATIPIHVLSQSSSARSRWSLPPRWSRWLWWSH</sequence>
<organism evidence="1 2">
    <name type="scientific">Mesorhizobium plurifarium</name>
    <dbReference type="NCBI Taxonomy" id="69974"/>
    <lineage>
        <taxon>Bacteria</taxon>
        <taxon>Pseudomonadati</taxon>
        <taxon>Pseudomonadota</taxon>
        <taxon>Alphaproteobacteria</taxon>
        <taxon>Hyphomicrobiales</taxon>
        <taxon>Phyllobacteriaceae</taxon>
        <taxon>Mesorhizobium</taxon>
    </lineage>
</organism>
<dbReference type="EMBL" id="CCNE01000009">
    <property type="protein sequence ID" value="CDX52966.1"/>
    <property type="molecule type" value="Genomic_DNA"/>
</dbReference>
<reference evidence="1 2" key="1">
    <citation type="submission" date="2014-08" db="EMBL/GenBank/DDBJ databases">
        <authorList>
            <person name="Moulin Lionel"/>
        </authorList>
    </citation>
    <scope>NUCLEOTIDE SEQUENCE [LARGE SCALE GENOMIC DNA]</scope>
</reference>
<gene>
    <name evidence="1" type="ORF">MPL3365_170190</name>
</gene>
<protein>
    <submittedName>
        <fullName evidence="1">Uncharacterized protein</fullName>
    </submittedName>
</protein>
<name>A0A090G613_MESPL</name>